<feature type="non-terminal residue" evidence="1">
    <location>
        <position position="1"/>
    </location>
</feature>
<keyword evidence="2" id="KW-1185">Reference proteome</keyword>
<accession>A0ABS8VBW4</accession>
<comment type="caution">
    <text evidence="1">The sequence shown here is derived from an EMBL/GenBank/DDBJ whole genome shotgun (WGS) entry which is preliminary data.</text>
</comment>
<sequence length="180" mass="20338">MRERIACVVYSKSIFCGNIREPGAHHPWESACAHDSKYIESAKKQSGIILWVLSSSTSKLKQVINRAQVVCGASITLSKKLIFTLVGAVKNIFHNILDRPLDQGWKILGQFGELFVINMSYWPTFRSLLVLRKEVVEGLEAIFLRKTLSPEKKFIPIDRIDGASAIFVARYAWGNALFHM</sequence>
<evidence type="ECO:0000313" key="1">
    <source>
        <dbReference type="EMBL" id="MCD9644523.1"/>
    </source>
</evidence>
<name>A0ABS8VBW4_DATST</name>
<proteinExistence type="predicted"/>
<organism evidence="1 2">
    <name type="scientific">Datura stramonium</name>
    <name type="common">Jimsonweed</name>
    <name type="synonym">Common thornapple</name>
    <dbReference type="NCBI Taxonomy" id="4076"/>
    <lineage>
        <taxon>Eukaryota</taxon>
        <taxon>Viridiplantae</taxon>
        <taxon>Streptophyta</taxon>
        <taxon>Embryophyta</taxon>
        <taxon>Tracheophyta</taxon>
        <taxon>Spermatophyta</taxon>
        <taxon>Magnoliopsida</taxon>
        <taxon>eudicotyledons</taxon>
        <taxon>Gunneridae</taxon>
        <taxon>Pentapetalae</taxon>
        <taxon>asterids</taxon>
        <taxon>lamiids</taxon>
        <taxon>Solanales</taxon>
        <taxon>Solanaceae</taxon>
        <taxon>Solanoideae</taxon>
        <taxon>Datureae</taxon>
        <taxon>Datura</taxon>
    </lineage>
</organism>
<reference evidence="1 2" key="1">
    <citation type="journal article" date="2021" name="BMC Genomics">
        <title>Datura genome reveals duplications of psychoactive alkaloid biosynthetic genes and high mutation rate following tissue culture.</title>
        <authorList>
            <person name="Rajewski A."/>
            <person name="Carter-House D."/>
            <person name="Stajich J."/>
            <person name="Litt A."/>
        </authorList>
    </citation>
    <scope>NUCLEOTIDE SEQUENCE [LARGE SCALE GENOMIC DNA]</scope>
    <source>
        <strain evidence="1">AR-01</strain>
    </source>
</reference>
<dbReference type="Proteomes" id="UP000823775">
    <property type="component" value="Unassembled WGS sequence"/>
</dbReference>
<dbReference type="EMBL" id="JACEIK010004180">
    <property type="protein sequence ID" value="MCD9644523.1"/>
    <property type="molecule type" value="Genomic_DNA"/>
</dbReference>
<gene>
    <name evidence="1" type="ORF">HAX54_032781</name>
</gene>
<evidence type="ECO:0000313" key="2">
    <source>
        <dbReference type="Proteomes" id="UP000823775"/>
    </source>
</evidence>
<protein>
    <submittedName>
        <fullName evidence="1">Uncharacterized protein</fullName>
    </submittedName>
</protein>